<sequence>MYVLFLKTPETFAILTAQESALARQSAEKQLLDQLEDSLSIGLALEEASLSLGAESCRMNEMRSELSLGTVTREEVSAREAVLQRRKSAHSAQQRMYEARLASLAHSTGGAPFRRDLRISDLHPDPLHSRSAAQCYAGSALETRNAILHQIAGEGLNAARIDRWITLSGIVPGQLGPDSPARLELLINLITPLIDQGRGDRQVQRARIAVANALIAARESKAAFMLAHAGMTLALAEADLARAALIPPATADSGCAADVSSKLFDLEKRRIQLKQEHLKAGLALLCISAGPQTSTAAKKGVAHE</sequence>
<protein>
    <recommendedName>
        <fullName evidence="3">Outer membrane efflux protein</fullName>
    </recommendedName>
</protein>
<evidence type="ECO:0000313" key="1">
    <source>
        <dbReference type="EMBL" id="MCB5409948.1"/>
    </source>
</evidence>
<organism evidence="1 2">
    <name type="scientific">Pseudogemmobacter faecipullorum</name>
    <dbReference type="NCBI Taxonomy" id="2755041"/>
    <lineage>
        <taxon>Bacteria</taxon>
        <taxon>Pseudomonadati</taxon>
        <taxon>Pseudomonadota</taxon>
        <taxon>Alphaproteobacteria</taxon>
        <taxon>Rhodobacterales</taxon>
        <taxon>Paracoccaceae</taxon>
        <taxon>Pseudogemmobacter</taxon>
    </lineage>
</organism>
<accession>A0ABS8CL85</accession>
<gene>
    <name evidence="1" type="ORF">H0485_08040</name>
</gene>
<dbReference type="RefSeq" id="WP_226934856.1">
    <property type="nucleotide sequence ID" value="NZ_JACDXX010000006.1"/>
</dbReference>
<reference evidence="1 2" key="1">
    <citation type="submission" date="2020-07" db="EMBL/GenBank/DDBJ databases">
        <title>Pseudogemmobacter sp. nov., isolated from poultry manure in Taiwan.</title>
        <authorList>
            <person name="Lin S.-Y."/>
            <person name="Tang Y.-S."/>
            <person name="Young C.-C."/>
        </authorList>
    </citation>
    <scope>NUCLEOTIDE SEQUENCE [LARGE SCALE GENOMIC DNA]</scope>
    <source>
        <strain evidence="1 2">CC-YST710</strain>
    </source>
</reference>
<evidence type="ECO:0000313" key="2">
    <source>
        <dbReference type="Proteomes" id="UP001198571"/>
    </source>
</evidence>
<proteinExistence type="predicted"/>
<comment type="caution">
    <text evidence="1">The sequence shown here is derived from an EMBL/GenBank/DDBJ whole genome shotgun (WGS) entry which is preliminary data.</text>
</comment>
<keyword evidence="2" id="KW-1185">Reference proteome</keyword>
<dbReference type="Proteomes" id="UP001198571">
    <property type="component" value="Unassembled WGS sequence"/>
</dbReference>
<dbReference type="EMBL" id="JACDXX010000006">
    <property type="protein sequence ID" value="MCB5409948.1"/>
    <property type="molecule type" value="Genomic_DNA"/>
</dbReference>
<evidence type="ECO:0008006" key="3">
    <source>
        <dbReference type="Google" id="ProtNLM"/>
    </source>
</evidence>
<name>A0ABS8CL85_9RHOB</name>